<evidence type="ECO:0000256" key="1">
    <source>
        <dbReference type="SAM" id="MobiDB-lite"/>
    </source>
</evidence>
<dbReference type="RefSeq" id="WP_344232742.1">
    <property type="nucleotide sequence ID" value="NZ_BAAAPH010000004.1"/>
</dbReference>
<reference evidence="3 4" key="1">
    <citation type="journal article" date="2019" name="Int. J. Syst. Evol. Microbiol.">
        <title>The Global Catalogue of Microorganisms (GCM) 10K type strain sequencing project: providing services to taxonomists for standard genome sequencing and annotation.</title>
        <authorList>
            <consortium name="The Broad Institute Genomics Platform"/>
            <consortium name="The Broad Institute Genome Sequencing Center for Infectious Disease"/>
            <person name="Wu L."/>
            <person name="Ma J."/>
        </authorList>
    </citation>
    <scope>NUCLEOTIDE SEQUENCE [LARGE SCALE GENOMIC DNA]</scope>
    <source>
        <strain evidence="3 4">JCM 15572</strain>
    </source>
</reference>
<evidence type="ECO:0000259" key="2">
    <source>
        <dbReference type="Pfam" id="PF01738"/>
    </source>
</evidence>
<dbReference type="EMBL" id="BAAAPH010000004">
    <property type="protein sequence ID" value="GAA1560163.1"/>
    <property type="molecule type" value="Genomic_DNA"/>
</dbReference>
<dbReference type="Pfam" id="PF01738">
    <property type="entry name" value="DLH"/>
    <property type="match status" value="1"/>
</dbReference>
<dbReference type="InterPro" id="IPR002925">
    <property type="entry name" value="Dienelactn_hydro"/>
</dbReference>
<evidence type="ECO:0000313" key="4">
    <source>
        <dbReference type="Proteomes" id="UP001501705"/>
    </source>
</evidence>
<dbReference type="PANTHER" id="PTHR46623:SF6">
    <property type="entry name" value="ALPHA_BETA-HYDROLASES SUPERFAMILY PROTEIN"/>
    <property type="match status" value="1"/>
</dbReference>
<keyword evidence="4" id="KW-1185">Reference proteome</keyword>
<evidence type="ECO:0000313" key="3">
    <source>
        <dbReference type="EMBL" id="GAA1560163.1"/>
    </source>
</evidence>
<dbReference type="InterPro" id="IPR029058">
    <property type="entry name" value="AB_hydrolase_fold"/>
</dbReference>
<protein>
    <recommendedName>
        <fullName evidence="2">Dienelactone hydrolase domain-containing protein</fullName>
    </recommendedName>
</protein>
<dbReference type="PANTHER" id="PTHR46623">
    <property type="entry name" value="CARBOXYMETHYLENEBUTENOLIDASE-RELATED"/>
    <property type="match status" value="1"/>
</dbReference>
<dbReference type="InterPro" id="IPR051049">
    <property type="entry name" value="Dienelactone_hydrolase-like"/>
</dbReference>
<proteinExistence type="predicted"/>
<feature type="region of interest" description="Disordered" evidence="1">
    <location>
        <begin position="242"/>
        <end position="268"/>
    </location>
</feature>
<comment type="caution">
    <text evidence="3">The sequence shown here is derived from an EMBL/GenBank/DDBJ whole genome shotgun (WGS) entry which is preliminary data.</text>
</comment>
<dbReference type="Proteomes" id="UP001501705">
    <property type="component" value="Unassembled WGS sequence"/>
</dbReference>
<accession>A0ABN2CM97</accession>
<feature type="domain" description="Dienelactone hydrolase" evidence="2">
    <location>
        <begin position="18"/>
        <end position="229"/>
    </location>
</feature>
<gene>
    <name evidence="3" type="ORF">GCM10009804_16210</name>
</gene>
<dbReference type="SUPFAM" id="SSF53474">
    <property type="entry name" value="alpha/beta-Hydrolases"/>
    <property type="match status" value="1"/>
</dbReference>
<sequence>MTTAEDLEFRGLSGHLARAAAGNGAAVLLVPFAFGLNQRVRDLAAELAEAGLTTLIWDPYPGQAPAADHSEVRARSAALKDSTVIDELTTCVDHLIEDEGALKVGTIGFCMGGRFNLMHAAVDKRLAAVVPYFPTLIRPMPPHLEVDAVAVAGSITAPVHLIYAGQDHLTKLDTFLDLQATLQERDAPTTIQVYPEAEHGFMDVDGHPEPHNADARAASWPQAVAFLTAQLAPAQSVTGRPVAAQPVTGQPLAGQVGTGQVGTGQTSS</sequence>
<organism evidence="3 4">
    <name type="scientific">Kribbella hippodromi</name>
    <dbReference type="NCBI Taxonomy" id="434347"/>
    <lineage>
        <taxon>Bacteria</taxon>
        <taxon>Bacillati</taxon>
        <taxon>Actinomycetota</taxon>
        <taxon>Actinomycetes</taxon>
        <taxon>Propionibacteriales</taxon>
        <taxon>Kribbellaceae</taxon>
        <taxon>Kribbella</taxon>
    </lineage>
</organism>
<dbReference type="Gene3D" id="3.40.50.1820">
    <property type="entry name" value="alpha/beta hydrolase"/>
    <property type="match status" value="1"/>
</dbReference>
<name>A0ABN2CM97_9ACTN</name>